<keyword evidence="3" id="KW-1185">Reference proteome</keyword>
<dbReference type="OrthoDB" id="10266325at2759"/>
<evidence type="ECO:0000259" key="1">
    <source>
        <dbReference type="Pfam" id="PF18648"/>
    </source>
</evidence>
<proteinExistence type="predicted"/>
<evidence type="ECO:0000313" key="3">
    <source>
        <dbReference type="Proteomes" id="UP000736335"/>
    </source>
</evidence>
<comment type="caution">
    <text evidence="2">The sequence shown here is derived from an EMBL/GenBank/DDBJ whole genome shotgun (WGS) entry which is preliminary data.</text>
</comment>
<dbReference type="AlphaFoldDB" id="A0A9P6L4L0"/>
<organism evidence="2 3">
    <name type="scientific">Thelephora terrestris</name>
    <dbReference type="NCBI Taxonomy" id="56493"/>
    <lineage>
        <taxon>Eukaryota</taxon>
        <taxon>Fungi</taxon>
        <taxon>Dikarya</taxon>
        <taxon>Basidiomycota</taxon>
        <taxon>Agaricomycotina</taxon>
        <taxon>Agaricomycetes</taxon>
        <taxon>Thelephorales</taxon>
        <taxon>Thelephoraceae</taxon>
        <taxon>Thelephora</taxon>
    </lineage>
</organism>
<reference evidence="2" key="2">
    <citation type="submission" date="2020-11" db="EMBL/GenBank/DDBJ databases">
        <authorList>
            <consortium name="DOE Joint Genome Institute"/>
            <person name="Kuo A."/>
            <person name="Miyauchi S."/>
            <person name="Kiss E."/>
            <person name="Drula E."/>
            <person name="Kohler A."/>
            <person name="Sanchez-Garcia M."/>
            <person name="Andreopoulos B."/>
            <person name="Barry K.W."/>
            <person name="Bonito G."/>
            <person name="Buee M."/>
            <person name="Carver A."/>
            <person name="Chen C."/>
            <person name="Cichocki N."/>
            <person name="Clum A."/>
            <person name="Culley D."/>
            <person name="Crous P.W."/>
            <person name="Fauchery L."/>
            <person name="Girlanda M."/>
            <person name="Hayes R."/>
            <person name="Keri Z."/>
            <person name="Labutti K."/>
            <person name="Lipzen A."/>
            <person name="Lombard V."/>
            <person name="Magnuson J."/>
            <person name="Maillard F."/>
            <person name="Morin E."/>
            <person name="Murat C."/>
            <person name="Nolan M."/>
            <person name="Ohm R."/>
            <person name="Pangilinan J."/>
            <person name="Pereira M."/>
            <person name="Perotto S."/>
            <person name="Peter M."/>
            <person name="Riley R."/>
            <person name="Sitrit Y."/>
            <person name="Stielow B."/>
            <person name="Szollosi G."/>
            <person name="Zifcakova L."/>
            <person name="Stursova M."/>
            <person name="Spatafora J.W."/>
            <person name="Tedersoo L."/>
            <person name="Vaario L.-M."/>
            <person name="Yamada A."/>
            <person name="Yan M."/>
            <person name="Wang P."/>
            <person name="Xu J."/>
            <person name="Bruns T."/>
            <person name="Baldrian P."/>
            <person name="Vilgalys R."/>
            <person name="Henrissat B."/>
            <person name="Grigoriev I.V."/>
            <person name="Hibbett D."/>
            <person name="Nagy L.G."/>
            <person name="Martin F.M."/>
        </authorList>
    </citation>
    <scope>NUCLEOTIDE SEQUENCE</scope>
    <source>
        <strain evidence="2">UH-Tt-Lm1</strain>
    </source>
</reference>
<feature type="domain" description="Tse2 ADP-ribosyltransferase toxin" evidence="1">
    <location>
        <begin position="24"/>
        <end position="152"/>
    </location>
</feature>
<dbReference type="InterPro" id="IPR041018">
    <property type="entry name" value="ADPRTs_Tse2"/>
</dbReference>
<evidence type="ECO:0000313" key="2">
    <source>
        <dbReference type="EMBL" id="KAF9782040.1"/>
    </source>
</evidence>
<reference evidence="2" key="1">
    <citation type="journal article" date="2020" name="Nat. Commun.">
        <title>Large-scale genome sequencing of mycorrhizal fungi provides insights into the early evolution of symbiotic traits.</title>
        <authorList>
            <person name="Miyauchi S."/>
            <person name="Kiss E."/>
            <person name="Kuo A."/>
            <person name="Drula E."/>
            <person name="Kohler A."/>
            <person name="Sanchez-Garcia M."/>
            <person name="Morin E."/>
            <person name="Andreopoulos B."/>
            <person name="Barry K.W."/>
            <person name="Bonito G."/>
            <person name="Buee M."/>
            <person name="Carver A."/>
            <person name="Chen C."/>
            <person name="Cichocki N."/>
            <person name="Clum A."/>
            <person name="Culley D."/>
            <person name="Crous P.W."/>
            <person name="Fauchery L."/>
            <person name="Girlanda M."/>
            <person name="Hayes R.D."/>
            <person name="Keri Z."/>
            <person name="LaButti K."/>
            <person name="Lipzen A."/>
            <person name="Lombard V."/>
            <person name="Magnuson J."/>
            <person name="Maillard F."/>
            <person name="Murat C."/>
            <person name="Nolan M."/>
            <person name="Ohm R.A."/>
            <person name="Pangilinan J."/>
            <person name="Pereira M.F."/>
            <person name="Perotto S."/>
            <person name="Peter M."/>
            <person name="Pfister S."/>
            <person name="Riley R."/>
            <person name="Sitrit Y."/>
            <person name="Stielow J.B."/>
            <person name="Szollosi G."/>
            <person name="Zifcakova L."/>
            <person name="Stursova M."/>
            <person name="Spatafora J.W."/>
            <person name="Tedersoo L."/>
            <person name="Vaario L.M."/>
            <person name="Yamada A."/>
            <person name="Yan M."/>
            <person name="Wang P."/>
            <person name="Xu J."/>
            <person name="Bruns T."/>
            <person name="Baldrian P."/>
            <person name="Vilgalys R."/>
            <person name="Dunand C."/>
            <person name="Henrissat B."/>
            <person name="Grigoriev I.V."/>
            <person name="Hibbett D."/>
            <person name="Nagy L.G."/>
            <person name="Martin F.M."/>
        </authorList>
    </citation>
    <scope>NUCLEOTIDE SEQUENCE</scope>
    <source>
        <strain evidence="2">UH-Tt-Lm1</strain>
    </source>
</reference>
<sequence>MFPRSLSSKALRPLLGRHTVIPYDIFRIQLGPQVTLRDFQVQKRLGRRAYDLHVGPGGMVQPSVGDKFQGPNGCSVRPKGLNLDEIVDNFRGSNILIYRLGEGIQLPEDLVLLHEHTDHHALQCAVPMTLESLNQKLTDLFATQAECMSREDYFARYGSV</sequence>
<dbReference type="Pfam" id="PF18648">
    <property type="entry name" value="ADPRTs_Tse2"/>
    <property type="match status" value="1"/>
</dbReference>
<name>A0A9P6L4L0_9AGAM</name>
<dbReference type="Proteomes" id="UP000736335">
    <property type="component" value="Unassembled WGS sequence"/>
</dbReference>
<protein>
    <recommendedName>
        <fullName evidence="1">Tse2 ADP-ribosyltransferase toxin domain-containing protein</fullName>
    </recommendedName>
</protein>
<accession>A0A9P6L4L0</accession>
<gene>
    <name evidence="2" type="ORF">BJ322DRAFT_1074131</name>
</gene>
<dbReference type="EMBL" id="WIUZ02000012">
    <property type="protein sequence ID" value="KAF9782040.1"/>
    <property type="molecule type" value="Genomic_DNA"/>
</dbReference>